<dbReference type="RefSeq" id="WP_330973812.1">
    <property type="nucleotide sequence ID" value="NZ_JAZGLY010000002.1"/>
</dbReference>
<gene>
    <name evidence="1" type="ORF">V2H41_03870</name>
</gene>
<reference evidence="1 2" key="1">
    <citation type="submission" date="2024-01" db="EMBL/GenBank/DDBJ databases">
        <title>Niabella digestum sp. nov., isolated from waste digestion system.</title>
        <authorList>
            <person name="Zhang L."/>
        </authorList>
    </citation>
    <scope>NUCLEOTIDE SEQUENCE [LARGE SCALE GENOMIC DNA]</scope>
    <source>
        <strain evidence="1 2">A18</strain>
    </source>
</reference>
<comment type="caution">
    <text evidence="1">The sequence shown here is derived from an EMBL/GenBank/DDBJ whole genome shotgun (WGS) entry which is preliminary data.</text>
</comment>
<accession>A0ABU7REH9</accession>
<keyword evidence="2" id="KW-1185">Reference proteome</keyword>
<proteinExistence type="predicted"/>
<sequence>MEINSIEKFLNANTKASTVVNIHFKNRATVTGIFISHNDYSELKAKNFWRLVVAKNIDKWKKDKNIEWSRLFHGSVFTKLSVAK</sequence>
<protein>
    <submittedName>
        <fullName evidence="1">Short-chain dehydrogenase</fullName>
    </submittedName>
</protein>
<evidence type="ECO:0000313" key="2">
    <source>
        <dbReference type="Proteomes" id="UP001357452"/>
    </source>
</evidence>
<dbReference type="Proteomes" id="UP001357452">
    <property type="component" value="Unassembled WGS sequence"/>
</dbReference>
<dbReference type="EMBL" id="JAZGLY010000002">
    <property type="protein sequence ID" value="MEE6186403.1"/>
    <property type="molecule type" value="Genomic_DNA"/>
</dbReference>
<evidence type="ECO:0000313" key="1">
    <source>
        <dbReference type="EMBL" id="MEE6186403.1"/>
    </source>
</evidence>
<name>A0ABU7REH9_9BACT</name>
<organism evidence="1 2">
    <name type="scientific">Niabella digestorum</name>
    <dbReference type="NCBI Taxonomy" id="3117701"/>
    <lineage>
        <taxon>Bacteria</taxon>
        <taxon>Pseudomonadati</taxon>
        <taxon>Bacteroidota</taxon>
        <taxon>Chitinophagia</taxon>
        <taxon>Chitinophagales</taxon>
        <taxon>Chitinophagaceae</taxon>
        <taxon>Niabella</taxon>
    </lineage>
</organism>